<dbReference type="OrthoDB" id="10281374at2759"/>
<gene>
    <name evidence="2" type="ORF">AK812_SmicGene41739</name>
</gene>
<feature type="region of interest" description="Disordered" evidence="1">
    <location>
        <begin position="67"/>
        <end position="88"/>
    </location>
</feature>
<keyword evidence="3" id="KW-1185">Reference proteome</keyword>
<organism evidence="2 3">
    <name type="scientific">Symbiodinium microadriaticum</name>
    <name type="common">Dinoflagellate</name>
    <name type="synonym">Zooxanthella microadriatica</name>
    <dbReference type="NCBI Taxonomy" id="2951"/>
    <lineage>
        <taxon>Eukaryota</taxon>
        <taxon>Sar</taxon>
        <taxon>Alveolata</taxon>
        <taxon>Dinophyceae</taxon>
        <taxon>Suessiales</taxon>
        <taxon>Symbiodiniaceae</taxon>
        <taxon>Symbiodinium</taxon>
    </lineage>
</organism>
<proteinExistence type="predicted"/>
<protein>
    <submittedName>
        <fullName evidence="2">Uncharacterized protein</fullName>
    </submittedName>
</protein>
<reference evidence="2 3" key="1">
    <citation type="submission" date="2016-02" db="EMBL/GenBank/DDBJ databases">
        <title>Genome analysis of coral dinoflagellate symbionts highlights evolutionary adaptations to a symbiotic lifestyle.</title>
        <authorList>
            <person name="Aranda M."/>
            <person name="Li Y."/>
            <person name="Liew Y.J."/>
            <person name="Baumgarten S."/>
            <person name="Simakov O."/>
            <person name="Wilson M."/>
            <person name="Piel J."/>
            <person name="Ashoor H."/>
            <person name="Bougouffa S."/>
            <person name="Bajic V.B."/>
            <person name="Ryu T."/>
            <person name="Ravasi T."/>
            <person name="Bayer T."/>
            <person name="Micklem G."/>
            <person name="Kim H."/>
            <person name="Bhak J."/>
            <person name="Lajeunesse T.C."/>
            <person name="Voolstra C.R."/>
        </authorList>
    </citation>
    <scope>NUCLEOTIDE SEQUENCE [LARGE SCALE GENOMIC DNA]</scope>
    <source>
        <strain evidence="2 3">CCMP2467</strain>
    </source>
</reference>
<comment type="caution">
    <text evidence="2">The sequence shown here is derived from an EMBL/GenBank/DDBJ whole genome shotgun (WGS) entry which is preliminary data.</text>
</comment>
<accession>A0A1Q9C5D2</accession>
<evidence type="ECO:0000313" key="3">
    <source>
        <dbReference type="Proteomes" id="UP000186817"/>
    </source>
</evidence>
<sequence>MRQFYNADMPAENTVANGMAEKLAELCRKMSQVDDMKLVVKQLQKDIAISSIAAWMGTVQEELASVQQQLHDAKAHTEPQPSGPEVQASAFQAQHLGVDPGPADAVPFGSRAVTCAIRRERKRNILPLLPFILPWLRVGGPAVLALPSVQCTGRPGPEGASGVGHAPSRWGCVRARLLECPGEWRFTVFSERFCRVSVLTLFFVEGKTLACDCPWNYACEGNLLVGLAWSLRHTSPGATRLHCRITSRASEKCMD</sequence>
<dbReference type="Proteomes" id="UP000186817">
    <property type="component" value="Unassembled WGS sequence"/>
</dbReference>
<dbReference type="AlphaFoldDB" id="A0A1Q9C5D2"/>
<evidence type="ECO:0000256" key="1">
    <source>
        <dbReference type="SAM" id="MobiDB-lite"/>
    </source>
</evidence>
<dbReference type="EMBL" id="LSRX01001659">
    <property type="protein sequence ID" value="OLP78117.1"/>
    <property type="molecule type" value="Genomic_DNA"/>
</dbReference>
<evidence type="ECO:0000313" key="2">
    <source>
        <dbReference type="EMBL" id="OLP78117.1"/>
    </source>
</evidence>
<name>A0A1Q9C5D2_SYMMI</name>